<keyword evidence="4" id="KW-0808">Transferase</keyword>
<evidence type="ECO:0000256" key="5">
    <source>
        <dbReference type="ARBA" id="ARBA00022695"/>
    </source>
</evidence>
<reference evidence="11" key="1">
    <citation type="submission" date="2018-05" db="EMBL/GenBank/DDBJ databases">
        <authorList>
            <person name="Lanie J.A."/>
            <person name="Ng W.-L."/>
            <person name="Kazmierczak K.M."/>
            <person name="Andrzejewski T.M."/>
            <person name="Davidsen T.M."/>
            <person name="Wayne K.J."/>
            <person name="Tettelin H."/>
            <person name="Glass J.I."/>
            <person name="Rusch D."/>
            <person name="Podicherti R."/>
            <person name="Tsui H.-C.T."/>
            <person name="Winkler M.E."/>
        </authorList>
    </citation>
    <scope>NUCLEOTIDE SEQUENCE</scope>
</reference>
<dbReference type="FunFam" id="3.30.230.70:FF:000001">
    <property type="entry name" value="Polyribonucleotide nucleotidyltransferase"/>
    <property type="match status" value="1"/>
</dbReference>
<dbReference type="SUPFAM" id="SSF55666">
    <property type="entry name" value="Ribonuclease PH domain 2-like"/>
    <property type="match status" value="2"/>
</dbReference>
<dbReference type="SMART" id="SM00316">
    <property type="entry name" value="S1"/>
    <property type="match status" value="1"/>
</dbReference>
<dbReference type="InterPro" id="IPR001247">
    <property type="entry name" value="ExoRNase_PH_dom1"/>
</dbReference>
<dbReference type="InterPro" id="IPR012340">
    <property type="entry name" value="NA-bd_OB-fold"/>
</dbReference>
<evidence type="ECO:0000256" key="3">
    <source>
        <dbReference type="ARBA" id="ARBA00022490"/>
    </source>
</evidence>
<dbReference type="InterPro" id="IPR036612">
    <property type="entry name" value="KH_dom_type_1_sf"/>
</dbReference>
<dbReference type="InterPro" id="IPR003029">
    <property type="entry name" value="S1_domain"/>
</dbReference>
<dbReference type="Pfam" id="PF03726">
    <property type="entry name" value="PNPase"/>
    <property type="match status" value="1"/>
</dbReference>
<dbReference type="HAMAP" id="MF_01595">
    <property type="entry name" value="PNPase"/>
    <property type="match status" value="1"/>
</dbReference>
<evidence type="ECO:0000256" key="8">
    <source>
        <dbReference type="ARBA" id="ARBA00022884"/>
    </source>
</evidence>
<proteinExistence type="inferred from homology"/>
<dbReference type="Pfam" id="PF00575">
    <property type="entry name" value="S1"/>
    <property type="match status" value="1"/>
</dbReference>
<dbReference type="Pfam" id="PF03725">
    <property type="entry name" value="RNase_PH_C"/>
    <property type="match status" value="1"/>
</dbReference>
<dbReference type="EMBL" id="UINC01002102">
    <property type="protein sequence ID" value="SUZ92935.1"/>
    <property type="molecule type" value="Genomic_DNA"/>
</dbReference>
<evidence type="ECO:0000256" key="7">
    <source>
        <dbReference type="ARBA" id="ARBA00022842"/>
    </source>
</evidence>
<organism evidence="11">
    <name type="scientific">marine metagenome</name>
    <dbReference type="NCBI Taxonomy" id="408172"/>
    <lineage>
        <taxon>unclassified sequences</taxon>
        <taxon>metagenomes</taxon>
        <taxon>ecological metagenomes</taxon>
    </lineage>
</organism>
<dbReference type="AlphaFoldDB" id="A0A381RM49"/>
<dbReference type="FunFam" id="3.30.1370.10:FF:000001">
    <property type="entry name" value="Polyribonucleotide nucleotidyltransferase"/>
    <property type="match status" value="1"/>
</dbReference>
<keyword evidence="7" id="KW-0460">Magnesium</keyword>
<dbReference type="Gene3D" id="3.30.1370.10">
    <property type="entry name" value="K Homology domain, type 1"/>
    <property type="match status" value="1"/>
</dbReference>
<evidence type="ECO:0000256" key="9">
    <source>
        <dbReference type="SAM" id="MobiDB-lite"/>
    </source>
</evidence>
<dbReference type="InterPro" id="IPR015847">
    <property type="entry name" value="ExoRNase_PH_dom2"/>
</dbReference>
<protein>
    <recommendedName>
        <fullName evidence="2">polyribonucleotide nucleotidyltransferase</fullName>
        <ecNumber evidence="2">2.7.7.8</ecNumber>
    </recommendedName>
</protein>
<dbReference type="SUPFAM" id="SSF50249">
    <property type="entry name" value="Nucleic acid-binding proteins"/>
    <property type="match status" value="1"/>
</dbReference>
<dbReference type="InterPro" id="IPR004087">
    <property type="entry name" value="KH_dom"/>
</dbReference>
<dbReference type="NCBIfam" id="NF008805">
    <property type="entry name" value="PRK11824.1"/>
    <property type="match status" value="1"/>
</dbReference>
<dbReference type="FunFam" id="2.40.50.140:FF:000189">
    <property type="entry name" value="Polyribonucleotide nucleotidyltransferase, putative"/>
    <property type="match status" value="1"/>
</dbReference>
<keyword evidence="6" id="KW-0479">Metal-binding</keyword>
<feature type="domain" description="S1 motif" evidence="10">
    <location>
        <begin position="620"/>
        <end position="688"/>
    </location>
</feature>
<dbReference type="GO" id="GO:0003723">
    <property type="term" value="F:RNA binding"/>
    <property type="evidence" value="ECO:0007669"/>
    <property type="project" value="UniProtKB-KW"/>
</dbReference>
<keyword evidence="8" id="KW-0694">RNA-binding</keyword>
<dbReference type="InterPro" id="IPR020568">
    <property type="entry name" value="Ribosomal_Su5_D2-typ_SF"/>
</dbReference>
<dbReference type="GO" id="GO:0046872">
    <property type="term" value="F:metal ion binding"/>
    <property type="evidence" value="ECO:0007669"/>
    <property type="project" value="UniProtKB-KW"/>
</dbReference>
<dbReference type="FunFam" id="3.30.230.70:FF:000002">
    <property type="entry name" value="Polyribonucleotide nucleotidyltransferase"/>
    <property type="match status" value="1"/>
</dbReference>
<dbReference type="InterPro" id="IPR027408">
    <property type="entry name" value="PNPase/RNase_PH_dom_sf"/>
</dbReference>
<dbReference type="Pfam" id="PF01138">
    <property type="entry name" value="RNase_PH"/>
    <property type="match status" value="2"/>
</dbReference>
<dbReference type="PROSITE" id="PS50126">
    <property type="entry name" value="S1"/>
    <property type="match status" value="1"/>
</dbReference>
<evidence type="ECO:0000313" key="11">
    <source>
        <dbReference type="EMBL" id="SUZ92935.1"/>
    </source>
</evidence>
<evidence type="ECO:0000259" key="10">
    <source>
        <dbReference type="PROSITE" id="PS50126"/>
    </source>
</evidence>
<dbReference type="GO" id="GO:0005829">
    <property type="term" value="C:cytosol"/>
    <property type="evidence" value="ECO:0007669"/>
    <property type="project" value="TreeGrafter"/>
</dbReference>
<feature type="region of interest" description="Disordered" evidence="9">
    <location>
        <begin position="686"/>
        <end position="712"/>
    </location>
</feature>
<dbReference type="CDD" id="cd04472">
    <property type="entry name" value="S1_PNPase"/>
    <property type="match status" value="1"/>
</dbReference>
<dbReference type="SMART" id="SM00322">
    <property type="entry name" value="KH"/>
    <property type="match status" value="1"/>
</dbReference>
<gene>
    <name evidence="11" type="ORF">METZ01_LOCUS45789</name>
</gene>
<sequence length="712" mass="76990">MHTGVVDVGGRPLTMETGTLAKQASGSVVVRYGDTMVLVTACYSPHEREGIDFLPLTVDYRENTYASGRIPGGFFKREGKPPEKEVLTSRVIDRPIRPLFPSGWRRETQVVAFVISADTENDSDVLALTGASAALSLSAIPFQSTIAAVRVGLVGEELIINPTYEQRRQGNLDLVVAGSKDALVMVEAGAKEVSEEEMVRALDAGHDAIRQIIVEIDKLAAAAGKTKLQVNATDLDAGVAAEIEGQLLNPLADAMRVKDKLDSYAAVDKVLDDYLATLPADDTQRRADSKAAFKNLKEKVLRDEILERGHRLDGRAFDEIRQITCDVGLLPRAHGSAVFTRGETQALVTSTLGTSDDQQKIEMVDGEIYRRFMLHYNFPPFSVGEVKFLRGPGRREVGHGNLAERSLLPVVPSEDTFPYTMRVVSDILESNGSSSMASVCGGTLALMDAGVPLKAPVAGVAMGLILDESTGRHAILSDIAGAEDHYGDMDFKVAGTADGITALQMDIKVGGITAEIMQQALQQAKAGRLHILERMRATLQDPRTDISSYAPRIVTIKIPVDKIRDIIGPGGKTIRSIIERTGVKINVEDDGRVNIASSDDSSARKAISIIEELTATPELNKSYLGTVQRITDFGAFVEVLPGVDGLLHISEIAHYRVKEVRDELKEGEQVLVKVINVDPSGKIRLSRKALLDKPTGGGENSGNQRENQPAKS</sequence>
<dbReference type="GO" id="GO:0004654">
    <property type="term" value="F:polyribonucleotide nucleotidyltransferase activity"/>
    <property type="evidence" value="ECO:0007669"/>
    <property type="project" value="UniProtKB-EC"/>
</dbReference>
<keyword evidence="5" id="KW-0548">Nucleotidyltransferase</keyword>
<dbReference type="Gene3D" id="2.40.50.140">
    <property type="entry name" value="Nucleic acid-binding proteins"/>
    <property type="match status" value="1"/>
</dbReference>
<feature type="compositionally biased region" description="Polar residues" evidence="9">
    <location>
        <begin position="701"/>
        <end position="712"/>
    </location>
</feature>
<accession>A0A381RM49</accession>
<dbReference type="CDD" id="cd02393">
    <property type="entry name" value="KH-I_PNPase"/>
    <property type="match status" value="1"/>
</dbReference>
<evidence type="ECO:0000256" key="6">
    <source>
        <dbReference type="ARBA" id="ARBA00022723"/>
    </source>
</evidence>
<dbReference type="SUPFAM" id="SSF54791">
    <property type="entry name" value="Eukaryotic type KH-domain (KH-domain type I)"/>
    <property type="match status" value="1"/>
</dbReference>
<dbReference type="GO" id="GO:0006396">
    <property type="term" value="P:RNA processing"/>
    <property type="evidence" value="ECO:0007669"/>
    <property type="project" value="InterPro"/>
</dbReference>
<dbReference type="EC" id="2.7.7.8" evidence="2"/>
<dbReference type="InterPro" id="IPR015848">
    <property type="entry name" value="PNPase_PH_RNA-bd_bac/org-type"/>
</dbReference>
<dbReference type="SUPFAM" id="SSF54211">
    <property type="entry name" value="Ribosomal protein S5 domain 2-like"/>
    <property type="match status" value="2"/>
</dbReference>
<dbReference type="PROSITE" id="PS50084">
    <property type="entry name" value="KH_TYPE_1"/>
    <property type="match status" value="1"/>
</dbReference>
<evidence type="ECO:0000256" key="4">
    <source>
        <dbReference type="ARBA" id="ARBA00022679"/>
    </source>
</evidence>
<dbReference type="Gene3D" id="3.30.230.70">
    <property type="entry name" value="GHMP Kinase, N-terminal domain"/>
    <property type="match status" value="2"/>
</dbReference>
<dbReference type="InterPro" id="IPR012162">
    <property type="entry name" value="PNPase"/>
</dbReference>
<dbReference type="PIRSF" id="PIRSF005499">
    <property type="entry name" value="PNPase"/>
    <property type="match status" value="1"/>
</dbReference>
<dbReference type="InterPro" id="IPR004088">
    <property type="entry name" value="KH_dom_type_1"/>
</dbReference>
<dbReference type="PANTHER" id="PTHR11252">
    <property type="entry name" value="POLYRIBONUCLEOTIDE NUCLEOTIDYLTRANSFERASE"/>
    <property type="match status" value="1"/>
</dbReference>
<dbReference type="NCBIfam" id="TIGR03591">
    <property type="entry name" value="polynuc_phos"/>
    <property type="match status" value="1"/>
</dbReference>
<name>A0A381RM49_9ZZZZ</name>
<evidence type="ECO:0000256" key="1">
    <source>
        <dbReference type="ARBA" id="ARBA00007404"/>
    </source>
</evidence>
<dbReference type="PANTHER" id="PTHR11252:SF0">
    <property type="entry name" value="POLYRIBONUCLEOTIDE NUCLEOTIDYLTRANSFERASE 1, MITOCHONDRIAL"/>
    <property type="match status" value="1"/>
</dbReference>
<dbReference type="GO" id="GO:0006402">
    <property type="term" value="P:mRNA catabolic process"/>
    <property type="evidence" value="ECO:0007669"/>
    <property type="project" value="InterPro"/>
</dbReference>
<dbReference type="Pfam" id="PF00013">
    <property type="entry name" value="KH_1"/>
    <property type="match status" value="1"/>
</dbReference>
<dbReference type="CDD" id="cd11363">
    <property type="entry name" value="RNase_PH_PNPase_1"/>
    <property type="match status" value="1"/>
</dbReference>
<dbReference type="InterPro" id="IPR036345">
    <property type="entry name" value="ExoRNase_PH_dom2_sf"/>
</dbReference>
<evidence type="ECO:0000256" key="2">
    <source>
        <dbReference type="ARBA" id="ARBA00012416"/>
    </source>
</evidence>
<comment type="similarity">
    <text evidence="1">Belongs to the polyribonucleotide nucleotidyltransferase family.</text>
</comment>
<dbReference type="CDD" id="cd11364">
    <property type="entry name" value="RNase_PH_PNPase_2"/>
    <property type="match status" value="1"/>
</dbReference>
<dbReference type="InterPro" id="IPR036456">
    <property type="entry name" value="PNPase_PH_RNA-bd_sf"/>
</dbReference>
<dbReference type="GO" id="GO:0000175">
    <property type="term" value="F:3'-5'-RNA exonuclease activity"/>
    <property type="evidence" value="ECO:0007669"/>
    <property type="project" value="TreeGrafter"/>
</dbReference>
<keyword evidence="3" id="KW-0963">Cytoplasm</keyword>
<dbReference type="SUPFAM" id="SSF46915">
    <property type="entry name" value="Polynucleotide phosphorylase/guanosine pentaphosphate synthase (PNPase/GPSI), domain 3"/>
    <property type="match status" value="1"/>
</dbReference>